<protein>
    <recommendedName>
        <fullName evidence="1">F-box domain-containing protein</fullName>
    </recommendedName>
</protein>
<gene>
    <name evidence="2" type="ORF">MCHLO_00331</name>
</gene>
<name>A0ABQ0KUN3_MYCCL</name>
<dbReference type="SMART" id="SM00256">
    <property type="entry name" value="FBOX"/>
    <property type="match status" value="1"/>
</dbReference>
<dbReference type="InterPro" id="IPR036047">
    <property type="entry name" value="F-box-like_dom_sf"/>
</dbReference>
<dbReference type="Proteomes" id="UP000815677">
    <property type="component" value="Unassembled WGS sequence"/>
</dbReference>
<dbReference type="EMBL" id="DF838133">
    <property type="protein sequence ID" value="GAT42621.1"/>
    <property type="molecule type" value="Genomic_DNA"/>
</dbReference>
<evidence type="ECO:0000313" key="2">
    <source>
        <dbReference type="EMBL" id="GAT42621.1"/>
    </source>
</evidence>
<dbReference type="Pfam" id="PF12937">
    <property type="entry name" value="F-box-like"/>
    <property type="match status" value="1"/>
</dbReference>
<dbReference type="SUPFAM" id="SSF81383">
    <property type="entry name" value="F-box domain"/>
    <property type="match status" value="1"/>
</dbReference>
<proteinExistence type="predicted"/>
<evidence type="ECO:0000313" key="3">
    <source>
        <dbReference type="Proteomes" id="UP000815677"/>
    </source>
</evidence>
<sequence>MGSAASKLNVDILTLILEWAEPLAILRVTRVCRALRTVASQRYIWRTKGREYWPDVIESGMRTRDVLQLFHDARFRYGIAPPPRDPTLGQLYSIGQGATFPTQAHVLLGADHPEIWSLSTKSMVVAMAQYPKHAFAIDQSFGRSVFRFALLPVQAGAPVICEFDPRAGKTKEIASKLDRPHYSAWIPNQIRLCDDWYWTSVRGRGYPSFGLGNWAKNCFVEINCAGNLPADLGPDRTQYSNRKSRSSAITCLLRGRRRTVTN</sequence>
<reference evidence="2" key="1">
    <citation type="submission" date="2014-09" db="EMBL/GenBank/DDBJ databases">
        <title>Genome sequence of the luminous mushroom Mycena chlorophos for searching fungal bioluminescence genes.</title>
        <authorList>
            <person name="Tanaka Y."/>
            <person name="Kasuga D."/>
            <person name="Oba Y."/>
            <person name="Hase S."/>
            <person name="Sato K."/>
            <person name="Oba Y."/>
            <person name="Sakakibara Y."/>
        </authorList>
    </citation>
    <scope>NUCLEOTIDE SEQUENCE</scope>
</reference>
<organism evidence="2 3">
    <name type="scientific">Mycena chlorophos</name>
    <name type="common">Agaric fungus</name>
    <name type="synonym">Agaricus chlorophos</name>
    <dbReference type="NCBI Taxonomy" id="658473"/>
    <lineage>
        <taxon>Eukaryota</taxon>
        <taxon>Fungi</taxon>
        <taxon>Dikarya</taxon>
        <taxon>Basidiomycota</taxon>
        <taxon>Agaricomycotina</taxon>
        <taxon>Agaricomycetes</taxon>
        <taxon>Agaricomycetidae</taxon>
        <taxon>Agaricales</taxon>
        <taxon>Marasmiineae</taxon>
        <taxon>Mycenaceae</taxon>
        <taxon>Mycena</taxon>
    </lineage>
</organism>
<dbReference type="InterPro" id="IPR001810">
    <property type="entry name" value="F-box_dom"/>
</dbReference>
<accession>A0ABQ0KUN3</accession>
<feature type="domain" description="F-box" evidence="1">
    <location>
        <begin position="8"/>
        <end position="48"/>
    </location>
</feature>
<keyword evidence="3" id="KW-1185">Reference proteome</keyword>
<dbReference type="Gene3D" id="1.20.1280.50">
    <property type="match status" value="1"/>
</dbReference>
<evidence type="ECO:0000259" key="1">
    <source>
        <dbReference type="SMART" id="SM00256"/>
    </source>
</evidence>